<evidence type="ECO:0000256" key="1">
    <source>
        <dbReference type="ARBA" id="ARBA00001946"/>
    </source>
</evidence>
<dbReference type="GO" id="GO:0019677">
    <property type="term" value="P:NAD+ catabolic process"/>
    <property type="evidence" value="ECO:0007669"/>
    <property type="project" value="TreeGrafter"/>
</dbReference>
<dbReference type="InterPro" id="IPR049734">
    <property type="entry name" value="NudC-like_C"/>
</dbReference>
<protein>
    <recommendedName>
        <fullName evidence="2">NAD(+) diphosphatase</fullName>
        <ecNumber evidence="2">3.6.1.22</ecNumber>
    </recommendedName>
</protein>
<dbReference type="Pfam" id="PF09296">
    <property type="entry name" value="NUDIX-like"/>
    <property type="match status" value="1"/>
</dbReference>
<evidence type="ECO:0000256" key="3">
    <source>
        <dbReference type="ARBA" id="ARBA00022723"/>
    </source>
</evidence>
<dbReference type="PROSITE" id="PS51462">
    <property type="entry name" value="NUDIX"/>
    <property type="match status" value="1"/>
</dbReference>
<evidence type="ECO:0000256" key="2">
    <source>
        <dbReference type="ARBA" id="ARBA00012381"/>
    </source>
</evidence>
<gene>
    <name evidence="8" type="primary">nudC</name>
    <name evidence="8" type="ORF">ENC19_11580</name>
</gene>
<dbReference type="PANTHER" id="PTHR42904:SF8">
    <property type="entry name" value="NAD(+) DIPHOSPHATASE"/>
    <property type="match status" value="1"/>
</dbReference>
<keyword evidence="9" id="KW-1185">Reference proteome</keyword>
<dbReference type="Gene3D" id="3.90.79.10">
    <property type="entry name" value="Nucleoside Triphosphate Pyrophosphohydrolase"/>
    <property type="match status" value="1"/>
</dbReference>
<dbReference type="CDD" id="cd03429">
    <property type="entry name" value="NUDIX_NADH_pyrophosphatase_Nudt13"/>
    <property type="match status" value="1"/>
</dbReference>
<dbReference type="GO" id="GO:0046872">
    <property type="term" value="F:metal ion binding"/>
    <property type="evidence" value="ECO:0007669"/>
    <property type="project" value="UniProtKB-KW"/>
</dbReference>
<reference evidence="8 9" key="1">
    <citation type="submission" date="2020-02" db="EMBL/GenBank/DDBJ databases">
        <title>Draft Genome Sequence of Verrucosispora sp. Strain CWR15, Isolated from Gulf of Mexico Sponge.</title>
        <authorList>
            <person name="Kennedy S.J."/>
            <person name="Cella E."/>
            <person name="Azarian T."/>
            <person name="Baker B.J."/>
            <person name="Shaw L.N."/>
        </authorList>
    </citation>
    <scope>NUCLEOTIDE SEQUENCE [LARGE SCALE GENOMIC DNA]</scope>
    <source>
        <strain evidence="8 9">CWR15</strain>
    </source>
</reference>
<dbReference type="InterPro" id="IPR015797">
    <property type="entry name" value="NUDIX_hydrolase-like_dom_sf"/>
</dbReference>
<evidence type="ECO:0000313" key="9">
    <source>
        <dbReference type="Proteomes" id="UP000478148"/>
    </source>
</evidence>
<sequence length="313" mass="33010">MVFPGLAYTAAPHDRAASLRADPARVADLLGREDSEVLPLWRDRPLLTADGRPVRLTGSSARTLLARAGQTALLGLDGTTASFAADLSEVEEIEALRLATAHASADLRGLATTLPEPLAATLAYARGLLYWNRHARHCGTCGAATASAEAGHLRVCQGPDCGRQLFPRIEPAVIVLVEGPGPQPRCLLARHHGAGPDGFSLLAGFVEIGESLEGSVRREVGEEAGVTVGVVTYQGSQGWPFPAGLMVGFVAQAVDDTIAVDGRELTEARWFTRAEIVERVRNGPGSGPADSIGGRLLRSWAGFDRPPLPHAEV</sequence>
<organism evidence="8 9">
    <name type="scientific">Verrucosispora sioxanthis</name>
    <dbReference type="NCBI Taxonomy" id="2499994"/>
    <lineage>
        <taxon>Bacteria</taxon>
        <taxon>Bacillati</taxon>
        <taxon>Actinomycetota</taxon>
        <taxon>Actinomycetes</taxon>
        <taxon>Micromonosporales</taxon>
        <taxon>Micromonosporaceae</taxon>
        <taxon>Micromonospora</taxon>
    </lineage>
</organism>
<dbReference type="GO" id="GO:0035529">
    <property type="term" value="F:NADH pyrophosphatase activity"/>
    <property type="evidence" value="ECO:0007669"/>
    <property type="project" value="TreeGrafter"/>
</dbReference>
<dbReference type="Pfam" id="PF00293">
    <property type="entry name" value="NUDIX"/>
    <property type="match status" value="1"/>
</dbReference>
<evidence type="ECO:0000313" key="8">
    <source>
        <dbReference type="EMBL" id="NGM13259.1"/>
    </source>
</evidence>
<dbReference type="InterPro" id="IPR015376">
    <property type="entry name" value="Znr_NADH_PPase"/>
</dbReference>
<dbReference type="Proteomes" id="UP000478148">
    <property type="component" value="Unassembled WGS sequence"/>
</dbReference>
<proteinExistence type="predicted"/>
<dbReference type="PANTHER" id="PTHR42904">
    <property type="entry name" value="NUDIX HYDROLASE, NUDC SUBFAMILY"/>
    <property type="match status" value="1"/>
</dbReference>
<dbReference type="GO" id="GO:0006742">
    <property type="term" value="P:NADP+ catabolic process"/>
    <property type="evidence" value="ECO:0007669"/>
    <property type="project" value="TreeGrafter"/>
</dbReference>
<dbReference type="AlphaFoldDB" id="A0A6M1KYY7"/>
<evidence type="ECO:0000256" key="5">
    <source>
        <dbReference type="ARBA" id="ARBA00022842"/>
    </source>
</evidence>
<keyword evidence="4 8" id="KW-0378">Hydrolase</keyword>
<evidence type="ECO:0000256" key="4">
    <source>
        <dbReference type="ARBA" id="ARBA00022801"/>
    </source>
</evidence>
<dbReference type="InterPro" id="IPR015375">
    <property type="entry name" value="NADH_PPase-like_N"/>
</dbReference>
<dbReference type="EMBL" id="SAIY01000003">
    <property type="protein sequence ID" value="NGM13259.1"/>
    <property type="molecule type" value="Genomic_DNA"/>
</dbReference>
<keyword evidence="6" id="KW-0520">NAD</keyword>
<dbReference type="RefSeq" id="WP_164447395.1">
    <property type="nucleotide sequence ID" value="NZ_SAIY01000003.1"/>
</dbReference>
<keyword evidence="3" id="KW-0479">Metal-binding</keyword>
<dbReference type="Pfam" id="PF09297">
    <property type="entry name" value="Zn_ribbon_NUD"/>
    <property type="match status" value="1"/>
</dbReference>
<dbReference type="InterPro" id="IPR000086">
    <property type="entry name" value="NUDIX_hydrolase_dom"/>
</dbReference>
<keyword evidence="5" id="KW-0460">Magnesium</keyword>
<dbReference type="Gene3D" id="3.90.79.20">
    <property type="match status" value="1"/>
</dbReference>
<evidence type="ECO:0000256" key="6">
    <source>
        <dbReference type="ARBA" id="ARBA00023027"/>
    </source>
</evidence>
<comment type="cofactor">
    <cofactor evidence="1">
        <name>Mg(2+)</name>
        <dbReference type="ChEBI" id="CHEBI:18420"/>
    </cofactor>
</comment>
<evidence type="ECO:0000259" key="7">
    <source>
        <dbReference type="PROSITE" id="PS51462"/>
    </source>
</evidence>
<dbReference type="EC" id="3.6.1.22" evidence="2"/>
<dbReference type="GO" id="GO:0005829">
    <property type="term" value="C:cytosol"/>
    <property type="evidence" value="ECO:0007669"/>
    <property type="project" value="TreeGrafter"/>
</dbReference>
<dbReference type="NCBIfam" id="NF001299">
    <property type="entry name" value="PRK00241.1"/>
    <property type="match status" value="1"/>
</dbReference>
<accession>A0A6M1KYY7</accession>
<name>A0A6M1KYY7_9ACTN</name>
<feature type="domain" description="Nudix hydrolase" evidence="7">
    <location>
        <begin position="167"/>
        <end position="293"/>
    </location>
</feature>
<dbReference type="SUPFAM" id="SSF55811">
    <property type="entry name" value="Nudix"/>
    <property type="match status" value="1"/>
</dbReference>
<comment type="caution">
    <text evidence="8">The sequence shown here is derived from an EMBL/GenBank/DDBJ whole genome shotgun (WGS) entry which is preliminary data.</text>
</comment>
<dbReference type="InterPro" id="IPR050241">
    <property type="entry name" value="NAD-cap_RNA_hydrolase_NudC"/>
</dbReference>